<name>A0ACC0APP9_CATRO</name>
<comment type="caution">
    <text evidence="1">The sequence shown here is derived from an EMBL/GenBank/DDBJ whole genome shotgun (WGS) entry which is preliminary data.</text>
</comment>
<sequence>MSVKNCFPCCFRNTNPSPPTNGRIDVEEEVSNVENARLYTYKELKIATEDFSPANKIGEGGFGPVYKGKLKDGTLVAIKVLSAQSTQGLKEFLTEIVAISGVEHEHLVKLNGCCAEGDHRILVYGYLKNNSIAQTLLGSRASSIQFSWKTRTKICIGVARGLAYLHEEVRPHIVHRDIKASNILLDEDLNPKISDFGLAKLFPNNLTHITTRVAGTLGYLAPEYAIRGQLTRKADIYSFGVLLLEIVTGRCITNRFLPGEQQYLLERVWKHYERGELVQLVDHDLEADFDVDEACKYLKIGLLCTQDRPKNRPSMSLVVKMLTGEMDLDDRQISEPGLLTELLGLKSQKDTTSSTVSGGSSNKRYESSSGDTSIMTYAPFSFTSISKRSG</sequence>
<proteinExistence type="predicted"/>
<evidence type="ECO:0000313" key="2">
    <source>
        <dbReference type="Proteomes" id="UP001060085"/>
    </source>
</evidence>
<evidence type="ECO:0000313" key="1">
    <source>
        <dbReference type="EMBL" id="KAI5662422.1"/>
    </source>
</evidence>
<gene>
    <name evidence="1" type="ORF">M9H77_21745</name>
</gene>
<protein>
    <submittedName>
        <fullName evidence="1">Uncharacterized protein</fullName>
    </submittedName>
</protein>
<accession>A0ACC0APP9</accession>
<dbReference type="Proteomes" id="UP001060085">
    <property type="component" value="Linkage Group LG05"/>
</dbReference>
<dbReference type="EMBL" id="CM044705">
    <property type="protein sequence ID" value="KAI5662422.1"/>
    <property type="molecule type" value="Genomic_DNA"/>
</dbReference>
<keyword evidence="2" id="KW-1185">Reference proteome</keyword>
<organism evidence="1 2">
    <name type="scientific">Catharanthus roseus</name>
    <name type="common">Madagascar periwinkle</name>
    <name type="synonym">Vinca rosea</name>
    <dbReference type="NCBI Taxonomy" id="4058"/>
    <lineage>
        <taxon>Eukaryota</taxon>
        <taxon>Viridiplantae</taxon>
        <taxon>Streptophyta</taxon>
        <taxon>Embryophyta</taxon>
        <taxon>Tracheophyta</taxon>
        <taxon>Spermatophyta</taxon>
        <taxon>Magnoliopsida</taxon>
        <taxon>eudicotyledons</taxon>
        <taxon>Gunneridae</taxon>
        <taxon>Pentapetalae</taxon>
        <taxon>asterids</taxon>
        <taxon>lamiids</taxon>
        <taxon>Gentianales</taxon>
        <taxon>Apocynaceae</taxon>
        <taxon>Rauvolfioideae</taxon>
        <taxon>Vinceae</taxon>
        <taxon>Catharanthinae</taxon>
        <taxon>Catharanthus</taxon>
    </lineage>
</organism>
<reference evidence="2" key="1">
    <citation type="journal article" date="2023" name="Nat. Plants">
        <title>Single-cell RNA sequencing provides a high-resolution roadmap for understanding the multicellular compartmentation of specialized metabolism.</title>
        <authorList>
            <person name="Sun S."/>
            <person name="Shen X."/>
            <person name="Li Y."/>
            <person name="Li Y."/>
            <person name="Wang S."/>
            <person name="Li R."/>
            <person name="Zhang H."/>
            <person name="Shen G."/>
            <person name="Guo B."/>
            <person name="Wei J."/>
            <person name="Xu J."/>
            <person name="St-Pierre B."/>
            <person name="Chen S."/>
            <person name="Sun C."/>
        </authorList>
    </citation>
    <scope>NUCLEOTIDE SEQUENCE [LARGE SCALE GENOMIC DNA]</scope>
</reference>